<dbReference type="PROSITE" id="PS00636">
    <property type="entry name" value="DNAJ_1"/>
    <property type="match status" value="1"/>
</dbReference>
<feature type="region of interest" description="Disordered" evidence="1">
    <location>
        <begin position="71"/>
        <end position="95"/>
    </location>
</feature>
<dbReference type="CDD" id="cd06257">
    <property type="entry name" value="DnaJ"/>
    <property type="match status" value="1"/>
</dbReference>
<dbReference type="Pfam" id="PF00226">
    <property type="entry name" value="DnaJ"/>
    <property type="match status" value="1"/>
</dbReference>
<evidence type="ECO:0000256" key="1">
    <source>
        <dbReference type="SAM" id="MobiDB-lite"/>
    </source>
</evidence>
<accession>A0A0S4JZ75</accession>
<evidence type="ECO:0000259" key="2">
    <source>
        <dbReference type="PROSITE" id="PS50076"/>
    </source>
</evidence>
<dbReference type="InterPro" id="IPR018253">
    <property type="entry name" value="DnaJ_domain_CS"/>
</dbReference>
<dbReference type="GO" id="GO:0005634">
    <property type="term" value="C:nucleus"/>
    <property type="evidence" value="ECO:0007669"/>
    <property type="project" value="TreeGrafter"/>
</dbReference>
<name>A0A0S4JZ75_BODSA</name>
<dbReference type="InterPro" id="IPR001623">
    <property type="entry name" value="DnaJ_domain"/>
</dbReference>
<proteinExistence type="predicted"/>
<dbReference type="GO" id="GO:0044183">
    <property type="term" value="F:protein folding chaperone"/>
    <property type="evidence" value="ECO:0007669"/>
    <property type="project" value="TreeGrafter"/>
</dbReference>
<dbReference type="PANTHER" id="PTHR43948:SF10">
    <property type="entry name" value="MRJ, ISOFORM E"/>
    <property type="match status" value="1"/>
</dbReference>
<dbReference type="OrthoDB" id="10250354at2759"/>
<feature type="compositionally biased region" description="Low complexity" evidence="1">
    <location>
        <begin position="83"/>
        <end position="95"/>
    </location>
</feature>
<evidence type="ECO:0000313" key="3">
    <source>
        <dbReference type="EMBL" id="CUG94436.1"/>
    </source>
</evidence>
<dbReference type="PANTHER" id="PTHR43948">
    <property type="entry name" value="DNAJ HOMOLOG SUBFAMILY B"/>
    <property type="match status" value="1"/>
</dbReference>
<organism evidence="3 4">
    <name type="scientific">Bodo saltans</name>
    <name type="common">Flagellated protozoan</name>
    <dbReference type="NCBI Taxonomy" id="75058"/>
    <lineage>
        <taxon>Eukaryota</taxon>
        <taxon>Discoba</taxon>
        <taxon>Euglenozoa</taxon>
        <taxon>Kinetoplastea</taxon>
        <taxon>Metakinetoplastina</taxon>
        <taxon>Eubodonida</taxon>
        <taxon>Bodonidae</taxon>
        <taxon>Bodo</taxon>
    </lineage>
</organism>
<dbReference type="VEuPathDB" id="TriTrypDB:BSAL_48165"/>
<dbReference type="GO" id="GO:0051087">
    <property type="term" value="F:protein-folding chaperone binding"/>
    <property type="evidence" value="ECO:0007669"/>
    <property type="project" value="TreeGrafter"/>
</dbReference>
<dbReference type="GO" id="GO:0005737">
    <property type="term" value="C:cytoplasm"/>
    <property type="evidence" value="ECO:0007669"/>
    <property type="project" value="TreeGrafter"/>
</dbReference>
<evidence type="ECO:0000313" key="4">
    <source>
        <dbReference type="Proteomes" id="UP000051952"/>
    </source>
</evidence>
<protein>
    <submittedName>
        <fullName evidence="3">DNA-J chaperone, putative</fullName>
    </submittedName>
</protein>
<sequence>MGDQIFSANLYERLGLPQTASDEEIKAKYRRLALRFHPDKNIGDAEAAEKFRNLAEAYEILSDKDKRARYDRAGAGGGHSEPSSSSWASFTGASRSNPRDVFTNAWSSFFGELAQRVPPEHYWLAMAGAVAGGVFATLTGGSLRQIALAATAAPATIVAMNMNTIAASFGALTPEERIVMLEDIRVVMDLLTTQSNRPVRY</sequence>
<dbReference type="SUPFAM" id="SSF46565">
    <property type="entry name" value="Chaperone J-domain"/>
    <property type="match status" value="1"/>
</dbReference>
<dbReference type="PROSITE" id="PS50076">
    <property type="entry name" value="DNAJ_2"/>
    <property type="match status" value="1"/>
</dbReference>
<dbReference type="PRINTS" id="PR00625">
    <property type="entry name" value="JDOMAIN"/>
</dbReference>
<dbReference type="InterPro" id="IPR036869">
    <property type="entry name" value="J_dom_sf"/>
</dbReference>
<dbReference type="Gene3D" id="1.10.287.110">
    <property type="entry name" value="DnaJ domain"/>
    <property type="match status" value="1"/>
</dbReference>
<reference evidence="4" key="1">
    <citation type="submission" date="2015-09" db="EMBL/GenBank/DDBJ databases">
        <authorList>
            <consortium name="Pathogen Informatics"/>
        </authorList>
    </citation>
    <scope>NUCLEOTIDE SEQUENCE [LARGE SCALE GENOMIC DNA]</scope>
    <source>
        <strain evidence="4">Lake Konstanz</strain>
    </source>
</reference>
<dbReference type="AlphaFoldDB" id="A0A0S4JZ75"/>
<dbReference type="EMBL" id="CYKH01002249">
    <property type="protein sequence ID" value="CUG94436.1"/>
    <property type="molecule type" value="Genomic_DNA"/>
</dbReference>
<dbReference type="SMART" id="SM00271">
    <property type="entry name" value="DnaJ"/>
    <property type="match status" value="1"/>
</dbReference>
<keyword evidence="4" id="KW-1185">Reference proteome</keyword>
<feature type="domain" description="J" evidence="2">
    <location>
        <begin position="9"/>
        <end position="74"/>
    </location>
</feature>
<dbReference type="GO" id="GO:0051082">
    <property type="term" value="F:unfolded protein binding"/>
    <property type="evidence" value="ECO:0007669"/>
    <property type="project" value="TreeGrafter"/>
</dbReference>
<gene>
    <name evidence="3" type="ORF">BSAL_48165</name>
</gene>
<dbReference type="Proteomes" id="UP000051952">
    <property type="component" value="Unassembled WGS sequence"/>
</dbReference>